<accession>A0A4Y9ELF4</accession>
<name>A0A4Y9ELF4_9SPHN</name>
<dbReference type="NCBIfam" id="TIGR03940">
    <property type="entry name" value="PGA_PgaD"/>
    <property type="match status" value="1"/>
</dbReference>
<protein>
    <submittedName>
        <fullName evidence="2">Poly-beta-1,6-N-acetyl-D-glucosamine biosynthesis protein PgaD</fullName>
    </submittedName>
</protein>
<reference evidence="2 3" key="1">
    <citation type="submission" date="2019-02" db="EMBL/GenBank/DDBJ databases">
        <title>Polymorphobacter sp. isolated from the lake at the Tibet of China.</title>
        <authorList>
            <person name="Li A."/>
        </authorList>
    </citation>
    <scope>NUCLEOTIDE SEQUENCE [LARGE SCALE GENOMIC DNA]</scope>
    <source>
        <strain evidence="2 3">DJ1R-1</strain>
    </source>
</reference>
<comment type="caution">
    <text evidence="2">The sequence shown here is derived from an EMBL/GenBank/DDBJ whole genome shotgun (WGS) entry which is preliminary data.</text>
</comment>
<keyword evidence="1" id="KW-1133">Transmembrane helix</keyword>
<proteinExistence type="predicted"/>
<dbReference type="GO" id="GO:0043709">
    <property type="term" value="P:cell adhesion involved in single-species biofilm formation"/>
    <property type="evidence" value="ECO:0007669"/>
    <property type="project" value="InterPro"/>
</dbReference>
<feature type="transmembrane region" description="Helical" evidence="1">
    <location>
        <begin position="68"/>
        <end position="93"/>
    </location>
</feature>
<dbReference type="InterPro" id="IPR023829">
    <property type="entry name" value="PGA_PgaD"/>
</dbReference>
<evidence type="ECO:0000256" key="1">
    <source>
        <dbReference type="SAM" id="Phobius"/>
    </source>
</evidence>
<dbReference type="OrthoDB" id="5782986at2"/>
<organism evidence="2 3">
    <name type="scientific">Glacieibacterium arshaanense</name>
    <dbReference type="NCBI Taxonomy" id="2511025"/>
    <lineage>
        <taxon>Bacteria</taxon>
        <taxon>Pseudomonadati</taxon>
        <taxon>Pseudomonadota</taxon>
        <taxon>Alphaproteobacteria</taxon>
        <taxon>Sphingomonadales</taxon>
        <taxon>Sphingosinicellaceae</taxon>
        <taxon>Glacieibacterium</taxon>
    </lineage>
</organism>
<keyword evidence="3" id="KW-1185">Reference proteome</keyword>
<dbReference type="EMBL" id="SIHO01000002">
    <property type="protein sequence ID" value="TFU02818.1"/>
    <property type="molecule type" value="Genomic_DNA"/>
</dbReference>
<dbReference type="RefSeq" id="WP_135245412.1">
    <property type="nucleotide sequence ID" value="NZ_SIHO01000002.1"/>
</dbReference>
<keyword evidence="1" id="KW-0472">Membrane</keyword>
<dbReference type="AlphaFoldDB" id="A0A4Y9ELF4"/>
<keyword evidence="1" id="KW-0812">Transmembrane</keyword>
<evidence type="ECO:0000313" key="3">
    <source>
        <dbReference type="Proteomes" id="UP000297737"/>
    </source>
</evidence>
<dbReference type="Proteomes" id="UP000297737">
    <property type="component" value="Unassembled WGS sequence"/>
</dbReference>
<dbReference type="Pfam" id="PF13994">
    <property type="entry name" value="PgaD"/>
    <property type="match status" value="1"/>
</dbReference>
<evidence type="ECO:0000313" key="2">
    <source>
        <dbReference type="EMBL" id="TFU02818.1"/>
    </source>
</evidence>
<feature type="transmembrane region" description="Helical" evidence="1">
    <location>
        <begin position="25"/>
        <end position="48"/>
    </location>
</feature>
<gene>
    <name evidence="2" type="primary">pgaD</name>
    <name evidence="2" type="ORF">EUV02_06240</name>
</gene>
<sequence>MDARTTPAPIINLPHLLGLRQRIGALLFSLACWLYFLIPVAILGGWLAGFRQLANEVVALGGWKRFQYLMDMSGHTILILLAAWLVWTVFLLLQPATKKAPAPMVDDTALAQFFGVSPQTLAECRECQVLTIHFDDDGAYRKLEPGR</sequence>